<organism evidence="2 3">
    <name type="scientific">Parolsenella catena</name>
    <dbReference type="NCBI Taxonomy" id="2003188"/>
    <lineage>
        <taxon>Bacteria</taxon>
        <taxon>Bacillati</taxon>
        <taxon>Actinomycetota</taxon>
        <taxon>Coriobacteriia</taxon>
        <taxon>Coriobacteriales</taxon>
        <taxon>Atopobiaceae</taxon>
        <taxon>Parolsenella</taxon>
    </lineage>
</organism>
<dbReference type="KEGG" id="pcat:Pcatena_04270"/>
<proteinExistence type="predicted"/>
<accession>A0A3G9K9N5</accession>
<evidence type="ECO:0000313" key="2">
    <source>
        <dbReference type="EMBL" id="BBH49840.1"/>
    </source>
</evidence>
<evidence type="ECO:0000313" key="3">
    <source>
        <dbReference type="Proteomes" id="UP000273154"/>
    </source>
</evidence>
<evidence type="ECO:0000256" key="1">
    <source>
        <dbReference type="SAM" id="MobiDB-lite"/>
    </source>
</evidence>
<keyword evidence="3" id="KW-1185">Reference proteome</keyword>
<sequence>MTARFTVIVIAKMWNSILSLSFMGAAPFRPPRQAASVRRFLAIRGAAKSLFGFHAARGRLPRSRAPLASPDGGPFLASPVPLAATAGRPRP</sequence>
<gene>
    <name evidence="2" type="ORF">Pcatena_04270</name>
</gene>
<protein>
    <submittedName>
        <fullName evidence="2">Uncharacterized protein</fullName>
    </submittedName>
</protein>
<dbReference type="Proteomes" id="UP000273154">
    <property type="component" value="Chromosome"/>
</dbReference>
<name>A0A3G9K9N5_9ACTN</name>
<feature type="region of interest" description="Disordered" evidence="1">
    <location>
        <begin position="63"/>
        <end position="91"/>
    </location>
</feature>
<dbReference type="EMBL" id="AP019367">
    <property type="protein sequence ID" value="BBH49840.1"/>
    <property type="molecule type" value="Genomic_DNA"/>
</dbReference>
<reference evidence="3" key="1">
    <citation type="submission" date="2018-11" db="EMBL/GenBank/DDBJ databases">
        <title>Comparative genomics of Parolsenella catena and Libanicoccus massiliensis: Reclassification of Libanicoccus massiliensis as Parolsenella massiliensis comb. nov.</title>
        <authorList>
            <person name="Sakamoto M."/>
            <person name="Ikeyama N."/>
            <person name="Murakami T."/>
            <person name="Mori H."/>
            <person name="Yuki M."/>
            <person name="Ohkuma M."/>
        </authorList>
    </citation>
    <scope>NUCLEOTIDE SEQUENCE [LARGE SCALE GENOMIC DNA]</scope>
    <source>
        <strain evidence="3">JCM 31932</strain>
    </source>
</reference>
<dbReference type="AlphaFoldDB" id="A0A3G9K9N5"/>